<dbReference type="Proteomes" id="UP000680638">
    <property type="component" value="Unassembled WGS sequence"/>
</dbReference>
<organism evidence="2 3">
    <name type="scientific">Paenibacillus cookii</name>
    <dbReference type="NCBI Taxonomy" id="157839"/>
    <lineage>
        <taxon>Bacteria</taxon>
        <taxon>Bacillati</taxon>
        <taxon>Bacillota</taxon>
        <taxon>Bacilli</taxon>
        <taxon>Bacillales</taxon>
        <taxon>Paenibacillaceae</taxon>
        <taxon>Paenibacillus</taxon>
    </lineage>
</organism>
<proteinExistence type="predicted"/>
<keyword evidence="1" id="KW-0472">Membrane</keyword>
<dbReference type="RefSeq" id="WP_212947882.1">
    <property type="nucleotide sequence ID" value="NZ_BORW01000002.1"/>
</dbReference>
<reference evidence="2 3" key="1">
    <citation type="submission" date="2021-03" db="EMBL/GenBank/DDBJ databases">
        <title>Antimicrobial resistance genes in bacteria isolated from Japanese honey, and their potential for conferring macrolide and lincosamide resistance in the American foulbrood pathogen Paenibacillus larvae.</title>
        <authorList>
            <person name="Okamoto M."/>
            <person name="Kumagai M."/>
            <person name="Kanamori H."/>
            <person name="Takamatsu D."/>
        </authorList>
    </citation>
    <scope>NUCLEOTIDE SEQUENCE [LARGE SCALE GENOMIC DNA]</scope>
    <source>
        <strain evidence="2 3">J21TS3</strain>
    </source>
</reference>
<evidence type="ECO:0000313" key="2">
    <source>
        <dbReference type="EMBL" id="GIO66087.1"/>
    </source>
</evidence>
<name>A0ABQ4LS33_9BACL</name>
<evidence type="ECO:0000256" key="1">
    <source>
        <dbReference type="SAM" id="Phobius"/>
    </source>
</evidence>
<accession>A0ABQ4LS33</accession>
<keyword evidence="1" id="KW-1133">Transmembrane helix</keyword>
<comment type="caution">
    <text evidence="2">The sequence shown here is derived from an EMBL/GenBank/DDBJ whole genome shotgun (WGS) entry which is preliminary data.</text>
</comment>
<keyword evidence="3" id="KW-1185">Reference proteome</keyword>
<evidence type="ECO:0008006" key="4">
    <source>
        <dbReference type="Google" id="ProtNLM"/>
    </source>
</evidence>
<gene>
    <name evidence="2" type="ORF">J21TS3_09080</name>
</gene>
<evidence type="ECO:0000313" key="3">
    <source>
        <dbReference type="Proteomes" id="UP000680638"/>
    </source>
</evidence>
<dbReference type="EMBL" id="BORW01000002">
    <property type="protein sequence ID" value="GIO66087.1"/>
    <property type="molecule type" value="Genomic_DNA"/>
</dbReference>
<protein>
    <recommendedName>
        <fullName evidence="4">DUF3899 domain-containing protein</fullName>
    </recommendedName>
</protein>
<feature type="transmembrane region" description="Helical" evidence="1">
    <location>
        <begin position="48"/>
        <end position="66"/>
    </location>
</feature>
<keyword evidence="1" id="KW-0812">Transmembrane</keyword>
<sequence length="70" mass="7809">MVMILIGIIMILLGLYDAKKPDSGLFRFLRRTPKTEIKPHEIRYQGEAGIFGGALFIVVGLISVMVKQFG</sequence>